<sequence>MKQCIKYICFLGIALCAFSASAMELSDRVDTWRVSPQTMHSGKMSDMDILTDNEMDAVTAQHSVAVMLEGADGSSAFEVHIQFTTASFGDIIEFTQGDTVINGQKLKSGFIVFRGPTGESTEMLAELTASVPSGSMMEMEVNTTGSAGLDIGGTKAFEIPPYTTFARVSIPDIEYDIYVAEDMKIILDSIDTGSSPTARTLGILRLFDLDFDLKFPKESSIYIYPS</sequence>
<evidence type="ECO:0000256" key="1">
    <source>
        <dbReference type="SAM" id="SignalP"/>
    </source>
</evidence>
<reference evidence="3" key="1">
    <citation type="submission" date="2012-11" db="EMBL/GenBank/DDBJ databases">
        <authorList>
            <person name="Lucero-Rivera Y.E."/>
            <person name="Tovar-Ramirez D."/>
        </authorList>
    </citation>
    <scope>NUCLEOTIDE SEQUENCE [LARGE SCALE GENOMIC DNA]</scope>
    <source>
        <strain evidence="3">Araruama</strain>
    </source>
</reference>
<accession>A0A1V1PE21</accession>
<feature type="chain" id="PRO_5010709196" evidence="1">
    <location>
        <begin position="23"/>
        <end position="226"/>
    </location>
</feature>
<comment type="caution">
    <text evidence="2">The sequence shown here is derived from an EMBL/GenBank/DDBJ whole genome shotgun (WGS) entry which is preliminary data.</text>
</comment>
<protein>
    <submittedName>
        <fullName evidence="2">Uncharacterized protein</fullName>
    </submittedName>
</protein>
<dbReference type="Proteomes" id="UP000189670">
    <property type="component" value="Unassembled WGS sequence"/>
</dbReference>
<keyword evidence="1" id="KW-0732">Signal</keyword>
<name>A0A1V1PE21_9BACT</name>
<gene>
    <name evidence="2" type="ORF">OMM_01253</name>
</gene>
<evidence type="ECO:0000313" key="2">
    <source>
        <dbReference type="EMBL" id="ETR73034.1"/>
    </source>
</evidence>
<organism evidence="2 3">
    <name type="scientific">Candidatus Magnetoglobus multicellularis str. Araruama</name>
    <dbReference type="NCBI Taxonomy" id="890399"/>
    <lineage>
        <taxon>Bacteria</taxon>
        <taxon>Pseudomonadati</taxon>
        <taxon>Thermodesulfobacteriota</taxon>
        <taxon>Desulfobacteria</taxon>
        <taxon>Desulfobacterales</taxon>
        <taxon>Desulfobacteraceae</taxon>
        <taxon>Candidatus Magnetoglobus</taxon>
    </lineage>
</organism>
<dbReference type="EMBL" id="ATBP01000093">
    <property type="protein sequence ID" value="ETR73034.1"/>
    <property type="molecule type" value="Genomic_DNA"/>
</dbReference>
<dbReference type="AlphaFoldDB" id="A0A1V1PE21"/>
<proteinExistence type="predicted"/>
<evidence type="ECO:0000313" key="3">
    <source>
        <dbReference type="Proteomes" id="UP000189670"/>
    </source>
</evidence>
<feature type="signal peptide" evidence="1">
    <location>
        <begin position="1"/>
        <end position="22"/>
    </location>
</feature>